<dbReference type="InterPro" id="IPR004360">
    <property type="entry name" value="Glyas_Fos-R_dOase_dom"/>
</dbReference>
<dbReference type="Pfam" id="PF00903">
    <property type="entry name" value="Glyoxalase"/>
    <property type="match status" value="1"/>
</dbReference>
<accession>A0A1Y5RSF3</accession>
<dbReference type="RefSeq" id="WP_085835420.1">
    <property type="nucleotide sequence ID" value="NZ_FWFS01000002.1"/>
</dbReference>
<dbReference type="InterPro" id="IPR029068">
    <property type="entry name" value="Glyas_Bleomycin-R_OHBP_Dase"/>
</dbReference>
<dbReference type="AlphaFoldDB" id="A0A1Y5RSF3"/>
<feature type="domain" description="VOC" evidence="1">
    <location>
        <begin position="1"/>
        <end position="116"/>
    </location>
</feature>
<evidence type="ECO:0000259" key="1">
    <source>
        <dbReference type="PROSITE" id="PS51819"/>
    </source>
</evidence>
<dbReference type="EMBL" id="FWFS01000002">
    <property type="protein sequence ID" value="SLN23276.1"/>
    <property type="molecule type" value="Genomic_DNA"/>
</dbReference>
<sequence length="204" mass="21728">MIPILAVQNVDAACDQLVEVFGFARIEAGLLAFGDQQVFVAKAGALPEGSVAQGLDHLALRVPDVDGLQARVTRAGGVVSQQFTPDGPREIAAFWGGVRFVFFDGPEGWPIEFCMRRDGSITEQGHDHYGIRCVDVAQTAADLAQKFAPTQVAAVHLLAGTPPVDVRFLAAGAQMFELFDEPQVRAPQAGAGWVGFLPVETARA</sequence>
<evidence type="ECO:0000313" key="2">
    <source>
        <dbReference type="EMBL" id="SLN23276.1"/>
    </source>
</evidence>
<dbReference type="InterPro" id="IPR037523">
    <property type="entry name" value="VOC_core"/>
</dbReference>
<protein>
    <submittedName>
        <fullName evidence="2">Glyoxalase-like domain protein</fullName>
    </submittedName>
</protein>
<reference evidence="2 3" key="1">
    <citation type="submission" date="2017-03" db="EMBL/GenBank/DDBJ databases">
        <authorList>
            <person name="Afonso C.L."/>
            <person name="Miller P.J."/>
            <person name="Scott M.A."/>
            <person name="Spackman E."/>
            <person name="Goraichik I."/>
            <person name="Dimitrov K.M."/>
            <person name="Suarez D.L."/>
            <person name="Swayne D.E."/>
        </authorList>
    </citation>
    <scope>NUCLEOTIDE SEQUENCE [LARGE SCALE GENOMIC DNA]</scope>
    <source>
        <strain evidence="2 3">CECT 8620</strain>
    </source>
</reference>
<dbReference type="PROSITE" id="PS51819">
    <property type="entry name" value="VOC"/>
    <property type="match status" value="1"/>
</dbReference>
<dbReference type="Proteomes" id="UP000193862">
    <property type="component" value="Unassembled WGS sequence"/>
</dbReference>
<evidence type="ECO:0000313" key="3">
    <source>
        <dbReference type="Proteomes" id="UP000193862"/>
    </source>
</evidence>
<dbReference type="OrthoDB" id="7862473at2"/>
<keyword evidence="3" id="KW-1185">Reference proteome</keyword>
<proteinExistence type="predicted"/>
<dbReference type="CDD" id="cd06587">
    <property type="entry name" value="VOC"/>
    <property type="match status" value="1"/>
</dbReference>
<dbReference type="Gene3D" id="3.10.180.10">
    <property type="entry name" value="2,3-Dihydroxybiphenyl 1,2-Dioxygenase, domain 1"/>
    <property type="match status" value="1"/>
</dbReference>
<dbReference type="SUPFAM" id="SSF54593">
    <property type="entry name" value="Glyoxalase/Bleomycin resistance protein/Dihydroxybiphenyl dioxygenase"/>
    <property type="match status" value="1"/>
</dbReference>
<name>A0A1Y5RSF3_9RHOB</name>
<gene>
    <name evidence="2" type="ORF">AQS8620_00656</name>
</gene>
<organism evidence="2 3">
    <name type="scientific">Aquimixticola soesokkakensis</name>
    <dbReference type="NCBI Taxonomy" id="1519096"/>
    <lineage>
        <taxon>Bacteria</taxon>
        <taxon>Pseudomonadati</taxon>
        <taxon>Pseudomonadota</taxon>
        <taxon>Alphaproteobacteria</taxon>
        <taxon>Rhodobacterales</taxon>
        <taxon>Paracoccaceae</taxon>
        <taxon>Aquimixticola</taxon>
    </lineage>
</organism>